<dbReference type="InterPro" id="IPR041407">
    <property type="entry name" value="MazG_C"/>
</dbReference>
<sequence>MLLGLFGEVGGIMAAAKKLKREGAAFVGYRRAVEEEFGDALWYFAALCRRLEVPLHEVLAAASSEGYMCLVAAADDPPGAISRVSSPQPSGTFDEVLLSLGGNAAHLLVLTKQAPDARARLIAFADAFLRALNAAGISFAEVASANVRKVRGRFLTPVLPELPEFDGTFSEEERLPREFEIVIRQRSGGRSVLEMNGVVIGDPLTDNIADRDGYRFHDVFHFANAAVMHWSPTFRALIKRKRKSDPVVDETQDSGRAIVVEEGLSAFVFSHAKTLAFFEGQSSLSFDLLKTVRQFVDGYEVDACPMKLWEDAILQGYDVFRRVKRDEGGIVRGDRNRRKLEFRPLGAV</sequence>
<dbReference type="InterPro" id="IPR011379">
    <property type="entry name" value="MazG-related_GP37"/>
</dbReference>
<organism evidence="2">
    <name type="scientific">Bradyrhizobium septentrionale</name>
    <dbReference type="NCBI Taxonomy" id="1404411"/>
    <lineage>
        <taxon>Bacteria</taxon>
        <taxon>Pseudomonadati</taxon>
        <taxon>Pseudomonadota</taxon>
        <taxon>Alphaproteobacteria</taxon>
        <taxon>Hyphomicrobiales</taxon>
        <taxon>Nitrobacteraceae</taxon>
        <taxon>Bradyrhizobium</taxon>
    </lineage>
</organism>
<dbReference type="Gene3D" id="1.10.287.1080">
    <property type="entry name" value="MazG-like"/>
    <property type="match status" value="1"/>
</dbReference>
<proteinExistence type="predicted"/>
<feature type="domain" description="MazG C-terminal" evidence="1">
    <location>
        <begin position="162"/>
        <end position="344"/>
    </location>
</feature>
<dbReference type="AlphaFoldDB" id="A0A973W5N1"/>
<reference evidence="2" key="1">
    <citation type="submission" date="2020-06" db="EMBL/GenBank/DDBJ databases">
        <title>Whole Genome Sequence of Bradyrhizobium sp. Strain 1S1.</title>
        <authorList>
            <person name="Bromfield E.S.P."/>
            <person name="Cloutier S."/>
        </authorList>
    </citation>
    <scope>NUCLEOTIDE SEQUENCE [LARGE SCALE GENOMIC DNA]</scope>
    <source>
        <strain evidence="2">1S1</strain>
    </source>
</reference>
<evidence type="ECO:0000313" key="2">
    <source>
        <dbReference type="EMBL" id="NVI48063.1"/>
    </source>
</evidence>
<comment type="caution">
    <text evidence="2">The sequence shown here is derived from an EMBL/GenBank/DDBJ whole genome shotgun (WGS) entry which is preliminary data.</text>
</comment>
<protein>
    <submittedName>
        <fullName evidence="2">Nucleoside triphosphate pyrophosphohydrolase family protein</fullName>
    </submittedName>
</protein>
<name>A0A973W5N1_9BRAD</name>
<dbReference type="SUPFAM" id="SSF101386">
    <property type="entry name" value="all-alpha NTP pyrophosphatases"/>
    <property type="match status" value="1"/>
</dbReference>
<gene>
    <name evidence="2" type="ORF">HAP48_034955</name>
</gene>
<accession>A0A973W5N1</accession>
<dbReference type="EMBL" id="JAAOLE020000001">
    <property type="protein sequence ID" value="NVI48063.1"/>
    <property type="molecule type" value="Genomic_DNA"/>
</dbReference>
<dbReference type="Pfam" id="PF18722">
    <property type="entry name" value="MazG_C"/>
    <property type="match status" value="1"/>
</dbReference>
<evidence type="ECO:0000259" key="1">
    <source>
        <dbReference type="Pfam" id="PF18722"/>
    </source>
</evidence>
<dbReference type="CDD" id="cd11541">
    <property type="entry name" value="NTP-PPase_u4"/>
    <property type="match status" value="1"/>
</dbReference>